<feature type="chain" id="PRO_5023061465" description="Cytochrome C" evidence="1">
    <location>
        <begin position="30"/>
        <end position="131"/>
    </location>
</feature>
<keyword evidence="1" id="KW-0732">Signal</keyword>
<protein>
    <recommendedName>
        <fullName evidence="4">Cytochrome C</fullName>
    </recommendedName>
</protein>
<proteinExistence type="predicted"/>
<comment type="caution">
    <text evidence="2">The sequence shown here is derived from an EMBL/GenBank/DDBJ whole genome shotgun (WGS) entry which is preliminary data.</text>
</comment>
<dbReference type="RefSeq" id="WP_146523990.1">
    <property type="nucleotide sequence ID" value="NZ_SJPV01000001.1"/>
</dbReference>
<keyword evidence="3" id="KW-1185">Reference proteome</keyword>
<reference evidence="2 3" key="1">
    <citation type="submission" date="2019-02" db="EMBL/GenBank/DDBJ databases">
        <title>Deep-cultivation of Planctomycetes and their phenomic and genomic characterization uncovers novel biology.</title>
        <authorList>
            <person name="Wiegand S."/>
            <person name="Jogler M."/>
            <person name="Boedeker C."/>
            <person name="Pinto D."/>
            <person name="Vollmers J."/>
            <person name="Rivas-Marin E."/>
            <person name="Kohn T."/>
            <person name="Peeters S.H."/>
            <person name="Heuer A."/>
            <person name="Rast P."/>
            <person name="Oberbeckmann S."/>
            <person name="Bunk B."/>
            <person name="Jeske O."/>
            <person name="Meyerdierks A."/>
            <person name="Storesund J.E."/>
            <person name="Kallscheuer N."/>
            <person name="Luecker S."/>
            <person name="Lage O.M."/>
            <person name="Pohl T."/>
            <person name="Merkel B.J."/>
            <person name="Hornburger P."/>
            <person name="Mueller R.-W."/>
            <person name="Bruemmer F."/>
            <person name="Labrenz M."/>
            <person name="Spormann A.M."/>
            <person name="Op Den Camp H."/>
            <person name="Overmann J."/>
            <person name="Amann R."/>
            <person name="Jetten M.S.M."/>
            <person name="Mascher T."/>
            <person name="Medema M.H."/>
            <person name="Devos D.P."/>
            <person name="Kaster A.-K."/>
            <person name="Ovreas L."/>
            <person name="Rohde M."/>
            <person name="Galperin M.Y."/>
            <person name="Jogler C."/>
        </authorList>
    </citation>
    <scope>NUCLEOTIDE SEQUENCE [LARGE SCALE GENOMIC DNA]</scope>
    <source>
        <strain evidence="2 3">Poly41</strain>
    </source>
</reference>
<evidence type="ECO:0000313" key="2">
    <source>
        <dbReference type="EMBL" id="TWU41823.1"/>
    </source>
</evidence>
<gene>
    <name evidence="2" type="ORF">Poly41_01150</name>
</gene>
<organism evidence="2 3">
    <name type="scientific">Novipirellula artificiosorum</name>
    <dbReference type="NCBI Taxonomy" id="2528016"/>
    <lineage>
        <taxon>Bacteria</taxon>
        <taxon>Pseudomonadati</taxon>
        <taxon>Planctomycetota</taxon>
        <taxon>Planctomycetia</taxon>
        <taxon>Pirellulales</taxon>
        <taxon>Pirellulaceae</taxon>
        <taxon>Novipirellula</taxon>
    </lineage>
</organism>
<dbReference type="EMBL" id="SJPV01000001">
    <property type="protein sequence ID" value="TWU41823.1"/>
    <property type="molecule type" value="Genomic_DNA"/>
</dbReference>
<evidence type="ECO:0008006" key="4">
    <source>
        <dbReference type="Google" id="ProtNLM"/>
    </source>
</evidence>
<evidence type="ECO:0000256" key="1">
    <source>
        <dbReference type="SAM" id="SignalP"/>
    </source>
</evidence>
<sequence length="131" mass="14311" precursor="true">MHRTPFLTTVCTLSCCLFLSTAVYLPVVADDPDPETEPKATIKEVMKKCFKGPLVKKVASGKATDEEKKQLHELLVEMAKNQPPKGSEDTWKLMTEALVKAGKAAVDGDQKAGDMLTKAANCKACHQEHKP</sequence>
<feature type="signal peptide" evidence="1">
    <location>
        <begin position="1"/>
        <end position="29"/>
    </location>
</feature>
<name>A0A5C6DWN3_9BACT</name>
<evidence type="ECO:0000313" key="3">
    <source>
        <dbReference type="Proteomes" id="UP000319143"/>
    </source>
</evidence>
<dbReference type="OrthoDB" id="283665at2"/>
<dbReference type="AlphaFoldDB" id="A0A5C6DWN3"/>
<accession>A0A5C6DWN3</accession>
<dbReference type="Proteomes" id="UP000319143">
    <property type="component" value="Unassembled WGS sequence"/>
</dbReference>